<protein>
    <submittedName>
        <fullName evidence="3">Uncharacterized protein</fullName>
    </submittedName>
</protein>
<keyword evidence="2" id="KW-0732">Signal</keyword>
<dbReference type="AlphaFoldDB" id="A0A8H7RGF1"/>
<gene>
    <name evidence="3" type="ORF">INT46_010627</name>
</gene>
<dbReference type="EMBL" id="JAEPRC010000077">
    <property type="protein sequence ID" value="KAG2210701.1"/>
    <property type="molecule type" value="Genomic_DNA"/>
</dbReference>
<proteinExistence type="predicted"/>
<organism evidence="3 4">
    <name type="scientific">Mucor plumbeus</name>
    <dbReference type="NCBI Taxonomy" id="97098"/>
    <lineage>
        <taxon>Eukaryota</taxon>
        <taxon>Fungi</taxon>
        <taxon>Fungi incertae sedis</taxon>
        <taxon>Mucoromycota</taxon>
        <taxon>Mucoromycotina</taxon>
        <taxon>Mucoromycetes</taxon>
        <taxon>Mucorales</taxon>
        <taxon>Mucorineae</taxon>
        <taxon>Mucoraceae</taxon>
        <taxon>Mucor</taxon>
    </lineage>
</organism>
<dbReference type="Gene3D" id="2.120.10.80">
    <property type="entry name" value="Kelch-type beta propeller"/>
    <property type="match status" value="1"/>
</dbReference>
<evidence type="ECO:0000256" key="1">
    <source>
        <dbReference type="SAM" id="Phobius"/>
    </source>
</evidence>
<dbReference type="Proteomes" id="UP000650833">
    <property type="component" value="Unassembled WGS sequence"/>
</dbReference>
<feature type="transmembrane region" description="Helical" evidence="1">
    <location>
        <begin position="485"/>
        <end position="503"/>
    </location>
</feature>
<accession>A0A8H7RGF1</accession>
<feature type="transmembrane region" description="Helical" evidence="1">
    <location>
        <begin position="430"/>
        <end position="452"/>
    </location>
</feature>
<dbReference type="OrthoDB" id="2267477at2759"/>
<feature type="signal peptide" evidence="2">
    <location>
        <begin position="1"/>
        <end position="21"/>
    </location>
</feature>
<keyword evidence="4" id="KW-1185">Reference proteome</keyword>
<feature type="chain" id="PRO_5034477746" evidence="2">
    <location>
        <begin position="22"/>
        <end position="968"/>
    </location>
</feature>
<name>A0A8H7RGF1_9FUNG</name>
<evidence type="ECO:0000313" key="3">
    <source>
        <dbReference type="EMBL" id="KAG2210701.1"/>
    </source>
</evidence>
<comment type="caution">
    <text evidence="3">The sequence shown here is derived from an EMBL/GenBank/DDBJ whole genome shotgun (WGS) entry which is preliminary data.</text>
</comment>
<sequence length="968" mass="108994">MALNFIAIFVVLSLAVFRVQCKFSVDITDPRLKISPSLHDASTVVYKDKIYVYGGAQVNGQKYSNNMYVYEFFENNGSITLSLEDTTGFGPKCSSCGAVLLPNTSKMLILSYDFDKVDNYGVNISNVPPVLPYIYDFETKQWSIETETPKLNNYNQSTDIFGVRFGQNTVVASNGMVYVIGGRSIWSGSVPERLTCLTSAWYYNTTDFSYNALSNEAPWCFHYANAFSTPVSDSYIVLNFGATDSHTRPTDFNATNKYEYLISDTAPYYLTSSFATILDTTTNEWYALNISGPTQRLRYGATTQYNPKTNLTHTFGGYWFNQGLAYVFQELITMDAAQGRWYESDSLIAHTEGISGRFQAASAIVMDKYFVVLQGMTVQSSNFIDISDVNVFLLPDVSDGNTNYTEYKMDSLDTVGAPIEIASKRLATKYIIAIAIVCIALFIILPIMIIILKRKRIIKSVRMVILAVIWDQRNGELFWTEAARLFVKLISLLIIIAFIIYSYKQIKYSSISSTSETEPVTQLPFPDIRFCFGGWNDAHGLYNISAFPKLSCQVIGAQNGSDQSCIKMIYPLNSTVHSPYFVGQENQLQCYMFKYDKSVNSTVFNPSISFRIMGTINYSNEAVYVHVYDADKNPNRYIFFDEPLPVDTTKKDIEAWASSDNDVSQINNYFSMYAESSTSIKYKTTYYNKIDPYGAWNYIGGVFPKYITTKELDIQYTVPTMKNRFFGNNVTLYHKLSEIQVSPLSFEKETVTEKRDSTVFGTLGAIGGIFGLLSLLQVILFGSRPISPWGIAHLITLHKQNKVLSSTLDGGLLNSNVEVNGESDRTDVTFIPMSEPVDARFSNSFSKINAAGKYGSEEGINDQLPLLLPDNIDERLSRLEARNQMMELVLKSYYIDDKIFQSLKSARDRAAIQSGVDKSSKETDTTDVKDFVMKDINSNTQQSTALFDRLDSFKGRPKTIHSIFGKNK</sequence>
<evidence type="ECO:0000313" key="4">
    <source>
        <dbReference type="Proteomes" id="UP000650833"/>
    </source>
</evidence>
<keyword evidence="1" id="KW-1133">Transmembrane helix</keyword>
<dbReference type="InterPro" id="IPR015915">
    <property type="entry name" value="Kelch-typ_b-propeller"/>
</dbReference>
<evidence type="ECO:0000256" key="2">
    <source>
        <dbReference type="SAM" id="SignalP"/>
    </source>
</evidence>
<keyword evidence="1" id="KW-0472">Membrane</keyword>
<dbReference type="SUPFAM" id="SSF117281">
    <property type="entry name" value="Kelch motif"/>
    <property type="match status" value="2"/>
</dbReference>
<keyword evidence="1" id="KW-0812">Transmembrane</keyword>
<reference evidence="3" key="1">
    <citation type="submission" date="2020-12" db="EMBL/GenBank/DDBJ databases">
        <title>Metabolic potential, ecology and presence of endohyphal bacteria is reflected in genomic diversity of Mucoromycotina.</title>
        <authorList>
            <person name="Muszewska A."/>
            <person name="Okrasinska A."/>
            <person name="Steczkiewicz K."/>
            <person name="Drgas O."/>
            <person name="Orlowska M."/>
            <person name="Perlinska-Lenart U."/>
            <person name="Aleksandrzak-Piekarczyk T."/>
            <person name="Szatraj K."/>
            <person name="Zielenkiewicz U."/>
            <person name="Pilsyk S."/>
            <person name="Malc E."/>
            <person name="Mieczkowski P."/>
            <person name="Kruszewska J.S."/>
            <person name="Biernat P."/>
            <person name="Pawlowska J."/>
        </authorList>
    </citation>
    <scope>NUCLEOTIDE SEQUENCE</scope>
    <source>
        <strain evidence="3">CBS 226.32</strain>
    </source>
</reference>